<evidence type="ECO:0000313" key="10">
    <source>
        <dbReference type="EMBL" id="CAG9335139.1"/>
    </source>
</evidence>
<evidence type="ECO:0000259" key="8">
    <source>
        <dbReference type="PROSITE" id="PS51192"/>
    </source>
</evidence>
<dbReference type="InterPro" id="IPR011545">
    <property type="entry name" value="DEAD/DEAH_box_helicase_dom"/>
</dbReference>
<comment type="domain">
    <text evidence="7">The Q motif is unique to and characteristic of the DEAD box family of RNA helicases and controls ATP binding and hydrolysis.</text>
</comment>
<keyword evidence="11" id="KW-1185">Reference proteome</keyword>
<dbReference type="PROSITE" id="PS51192">
    <property type="entry name" value="HELICASE_ATP_BIND_1"/>
    <property type="match status" value="1"/>
</dbReference>
<keyword evidence="5 7" id="KW-0694">RNA-binding</keyword>
<protein>
    <recommendedName>
        <fullName evidence="7">ATP-dependent RNA helicase</fullName>
        <ecNumber evidence="7">3.6.4.13</ecNumber>
    </recommendedName>
</protein>
<name>A0AAU9K6E2_9CILI</name>
<dbReference type="AlphaFoldDB" id="A0AAU9K6E2"/>
<dbReference type="Pfam" id="PF00271">
    <property type="entry name" value="Helicase_C"/>
    <property type="match status" value="1"/>
</dbReference>
<dbReference type="InterPro" id="IPR014001">
    <property type="entry name" value="Helicase_ATP-bd"/>
</dbReference>
<dbReference type="Pfam" id="PF00270">
    <property type="entry name" value="DEAD"/>
    <property type="match status" value="1"/>
</dbReference>
<dbReference type="EC" id="3.6.4.13" evidence="7"/>
<keyword evidence="3 7" id="KW-0347">Helicase</keyword>
<comment type="catalytic activity">
    <reaction evidence="7">
        <text>ATP + H2O = ADP + phosphate + H(+)</text>
        <dbReference type="Rhea" id="RHEA:13065"/>
        <dbReference type="ChEBI" id="CHEBI:15377"/>
        <dbReference type="ChEBI" id="CHEBI:15378"/>
        <dbReference type="ChEBI" id="CHEBI:30616"/>
        <dbReference type="ChEBI" id="CHEBI:43474"/>
        <dbReference type="ChEBI" id="CHEBI:456216"/>
        <dbReference type="EC" id="3.6.4.13"/>
    </reaction>
</comment>
<evidence type="ECO:0000256" key="6">
    <source>
        <dbReference type="PROSITE-ProRule" id="PRU00552"/>
    </source>
</evidence>
<evidence type="ECO:0000256" key="2">
    <source>
        <dbReference type="ARBA" id="ARBA00022801"/>
    </source>
</evidence>
<evidence type="ECO:0000256" key="3">
    <source>
        <dbReference type="ARBA" id="ARBA00022806"/>
    </source>
</evidence>
<feature type="short sequence motif" description="Q motif" evidence="6">
    <location>
        <begin position="19"/>
        <end position="47"/>
    </location>
</feature>
<dbReference type="GO" id="GO:0005524">
    <property type="term" value="F:ATP binding"/>
    <property type="evidence" value="ECO:0007669"/>
    <property type="project" value="UniProtKB-UniRule"/>
</dbReference>
<dbReference type="GO" id="GO:0016787">
    <property type="term" value="F:hydrolase activity"/>
    <property type="evidence" value="ECO:0007669"/>
    <property type="project" value="UniProtKB-KW"/>
</dbReference>
<dbReference type="Gene3D" id="3.40.50.300">
    <property type="entry name" value="P-loop containing nucleotide triphosphate hydrolases"/>
    <property type="match status" value="3"/>
</dbReference>
<comment type="caution">
    <text evidence="10">The sequence shown here is derived from an EMBL/GenBank/DDBJ whole genome shotgun (WGS) entry which is preliminary data.</text>
</comment>
<dbReference type="InterPro" id="IPR027417">
    <property type="entry name" value="P-loop_NTPase"/>
</dbReference>
<evidence type="ECO:0000256" key="1">
    <source>
        <dbReference type="ARBA" id="ARBA00022741"/>
    </source>
</evidence>
<reference evidence="10" key="1">
    <citation type="submission" date="2021-09" db="EMBL/GenBank/DDBJ databases">
        <authorList>
            <consortium name="AG Swart"/>
            <person name="Singh M."/>
            <person name="Singh A."/>
            <person name="Seah K."/>
            <person name="Emmerich C."/>
        </authorList>
    </citation>
    <scope>NUCLEOTIDE SEQUENCE</scope>
    <source>
        <strain evidence="10">ATCC30299</strain>
    </source>
</reference>
<organism evidence="10 11">
    <name type="scientific">Blepharisma stoltei</name>
    <dbReference type="NCBI Taxonomy" id="1481888"/>
    <lineage>
        <taxon>Eukaryota</taxon>
        <taxon>Sar</taxon>
        <taxon>Alveolata</taxon>
        <taxon>Ciliophora</taxon>
        <taxon>Postciliodesmatophora</taxon>
        <taxon>Heterotrichea</taxon>
        <taxon>Heterotrichida</taxon>
        <taxon>Blepharismidae</taxon>
        <taxon>Blepharisma</taxon>
    </lineage>
</organism>
<dbReference type="EMBL" id="CAJZBQ010000061">
    <property type="protein sequence ID" value="CAG9335139.1"/>
    <property type="molecule type" value="Genomic_DNA"/>
</dbReference>
<dbReference type="PROSITE" id="PS51195">
    <property type="entry name" value="Q_MOTIF"/>
    <property type="match status" value="1"/>
</dbReference>
<comment type="function">
    <text evidence="7">RNA helicase.</text>
</comment>
<sequence>MTETLNNNSIQSHSDETIQDFRDMGLKEDVLRGIFSAGFETPSIVQQRTIKIIARGSDMIIQSKSGSGKTTALIIGMLQLINPNINQLQAIILEPCREIAKETYSQITKLGEYVNVKAHSVFGGIYYREDIIVLKNCIHILVCTPGRMLDCLIKGVISASEVKIFILDQIDEVFARGFKNQICEIFRFLESAQVCFSSSTTIYMKNPVIITLKINELTLEGIKQYYIRSEKEAKFSILEDLLDAMQICQAVIFCNNKISLETLVQAFQDSHYSVSFLHSYTDDRQKEVAMRNFRTGSTRILIATDFPFIFENYITRVGRSGAYGYRGLSICFITQSEFQFLKELESHFSTIIEELPNDVSSLL</sequence>
<dbReference type="SMART" id="SM00487">
    <property type="entry name" value="DEXDc"/>
    <property type="match status" value="1"/>
</dbReference>
<gene>
    <name evidence="10" type="ORF">BSTOLATCC_MIC63349</name>
</gene>
<keyword evidence="4 7" id="KW-0067">ATP-binding</keyword>
<keyword evidence="2 7" id="KW-0378">Hydrolase</keyword>
<dbReference type="GO" id="GO:0003723">
    <property type="term" value="F:RNA binding"/>
    <property type="evidence" value="ECO:0007669"/>
    <property type="project" value="UniProtKB-UniRule"/>
</dbReference>
<dbReference type="PANTHER" id="PTHR24031">
    <property type="entry name" value="RNA HELICASE"/>
    <property type="match status" value="1"/>
</dbReference>
<dbReference type="SUPFAM" id="SSF52540">
    <property type="entry name" value="P-loop containing nucleoside triphosphate hydrolases"/>
    <property type="match status" value="2"/>
</dbReference>
<dbReference type="GO" id="GO:0003724">
    <property type="term" value="F:RNA helicase activity"/>
    <property type="evidence" value="ECO:0007669"/>
    <property type="project" value="UniProtKB-EC"/>
</dbReference>
<dbReference type="InterPro" id="IPR014014">
    <property type="entry name" value="RNA_helicase_DEAD_Q_motif"/>
</dbReference>
<keyword evidence="1 7" id="KW-0547">Nucleotide-binding</keyword>
<dbReference type="InterPro" id="IPR001650">
    <property type="entry name" value="Helicase_C-like"/>
</dbReference>
<comment type="similarity">
    <text evidence="7">Belongs to the DEAD box helicase family.</text>
</comment>
<feature type="domain" description="DEAD-box RNA helicase Q" evidence="9">
    <location>
        <begin position="19"/>
        <end position="47"/>
    </location>
</feature>
<dbReference type="Proteomes" id="UP001162131">
    <property type="component" value="Unassembled WGS sequence"/>
</dbReference>
<evidence type="ECO:0000256" key="7">
    <source>
        <dbReference type="RuleBase" id="RU365068"/>
    </source>
</evidence>
<evidence type="ECO:0000313" key="11">
    <source>
        <dbReference type="Proteomes" id="UP001162131"/>
    </source>
</evidence>
<evidence type="ECO:0000256" key="4">
    <source>
        <dbReference type="ARBA" id="ARBA00022840"/>
    </source>
</evidence>
<proteinExistence type="inferred from homology"/>
<accession>A0AAU9K6E2</accession>
<evidence type="ECO:0000259" key="9">
    <source>
        <dbReference type="PROSITE" id="PS51195"/>
    </source>
</evidence>
<evidence type="ECO:0000256" key="5">
    <source>
        <dbReference type="ARBA" id="ARBA00022884"/>
    </source>
</evidence>
<feature type="domain" description="Helicase ATP-binding" evidence="8">
    <location>
        <begin position="50"/>
        <end position="220"/>
    </location>
</feature>